<dbReference type="AlphaFoldDB" id="A0A6A6FVB8"/>
<dbReference type="Proteomes" id="UP000799539">
    <property type="component" value="Unassembled WGS sequence"/>
</dbReference>
<evidence type="ECO:0000313" key="2">
    <source>
        <dbReference type="Proteomes" id="UP000799539"/>
    </source>
</evidence>
<dbReference type="EMBL" id="ML992662">
    <property type="protein sequence ID" value="KAF2217445.1"/>
    <property type="molecule type" value="Genomic_DNA"/>
</dbReference>
<evidence type="ECO:0000313" key="1">
    <source>
        <dbReference type="EMBL" id="KAF2217445.1"/>
    </source>
</evidence>
<gene>
    <name evidence="1" type="ORF">CERZMDRAFT_115944</name>
</gene>
<sequence length="228" mass="24515">MVFGVAHRLRNREESKDSSPNLCRSFPAGLTAFSCISSVALSTAIKDSSCVPPSYRLGSDVTVQCAAMLRQYLRRSNMRSRCLVQDAIDDEVVELVGGSARLEAERPYGDRKWYSSSLRLPGHASTSSANTKANREISMARLANHVNSQKFALPVTKCCASTTSATEDSPPKLCCRTHCRTGLRHGSGRASPENAPSFCPFVGNSRSMCRGSKGNGPSCIHGPPAGDE</sequence>
<name>A0A6A6FVB8_9PEZI</name>
<keyword evidence="2" id="KW-1185">Reference proteome</keyword>
<organism evidence="1 2">
    <name type="scientific">Cercospora zeae-maydis SCOH1-5</name>
    <dbReference type="NCBI Taxonomy" id="717836"/>
    <lineage>
        <taxon>Eukaryota</taxon>
        <taxon>Fungi</taxon>
        <taxon>Dikarya</taxon>
        <taxon>Ascomycota</taxon>
        <taxon>Pezizomycotina</taxon>
        <taxon>Dothideomycetes</taxon>
        <taxon>Dothideomycetidae</taxon>
        <taxon>Mycosphaerellales</taxon>
        <taxon>Mycosphaerellaceae</taxon>
        <taxon>Cercospora</taxon>
    </lineage>
</organism>
<proteinExistence type="predicted"/>
<reference evidence="1" key="1">
    <citation type="journal article" date="2020" name="Stud. Mycol.">
        <title>101 Dothideomycetes genomes: a test case for predicting lifestyles and emergence of pathogens.</title>
        <authorList>
            <person name="Haridas S."/>
            <person name="Albert R."/>
            <person name="Binder M."/>
            <person name="Bloem J."/>
            <person name="Labutti K."/>
            <person name="Salamov A."/>
            <person name="Andreopoulos B."/>
            <person name="Baker S."/>
            <person name="Barry K."/>
            <person name="Bills G."/>
            <person name="Bluhm B."/>
            <person name="Cannon C."/>
            <person name="Castanera R."/>
            <person name="Culley D."/>
            <person name="Daum C."/>
            <person name="Ezra D."/>
            <person name="Gonzalez J."/>
            <person name="Henrissat B."/>
            <person name="Kuo A."/>
            <person name="Liang C."/>
            <person name="Lipzen A."/>
            <person name="Lutzoni F."/>
            <person name="Magnuson J."/>
            <person name="Mondo S."/>
            <person name="Nolan M."/>
            <person name="Ohm R."/>
            <person name="Pangilinan J."/>
            <person name="Park H.-J."/>
            <person name="Ramirez L."/>
            <person name="Alfaro M."/>
            <person name="Sun H."/>
            <person name="Tritt A."/>
            <person name="Yoshinaga Y."/>
            <person name="Zwiers L.-H."/>
            <person name="Turgeon B."/>
            <person name="Goodwin S."/>
            <person name="Spatafora J."/>
            <person name="Crous P."/>
            <person name="Grigoriev I."/>
        </authorList>
    </citation>
    <scope>NUCLEOTIDE SEQUENCE</scope>
    <source>
        <strain evidence="1">SCOH1-5</strain>
    </source>
</reference>
<protein>
    <submittedName>
        <fullName evidence="1">Uncharacterized protein</fullName>
    </submittedName>
</protein>
<accession>A0A6A6FVB8</accession>